<dbReference type="SUPFAM" id="SSF88723">
    <property type="entry name" value="PIN domain-like"/>
    <property type="match status" value="1"/>
</dbReference>
<dbReference type="Proteomes" id="UP001597308">
    <property type="component" value="Unassembled WGS sequence"/>
</dbReference>
<dbReference type="InterPro" id="IPR002716">
    <property type="entry name" value="PIN_dom"/>
</dbReference>
<comment type="caution">
    <text evidence="2">The sequence shown here is derived from an EMBL/GenBank/DDBJ whole genome shotgun (WGS) entry which is preliminary data.</text>
</comment>
<dbReference type="Gene3D" id="3.40.50.1010">
    <property type="entry name" value="5'-nuclease"/>
    <property type="match status" value="1"/>
</dbReference>
<accession>A0ABW4K161</accession>
<keyword evidence="3" id="KW-1185">Reference proteome</keyword>
<evidence type="ECO:0000259" key="1">
    <source>
        <dbReference type="Pfam" id="PF01850"/>
    </source>
</evidence>
<dbReference type="Pfam" id="PF01850">
    <property type="entry name" value="PIN"/>
    <property type="match status" value="1"/>
</dbReference>
<feature type="domain" description="PIN" evidence="1">
    <location>
        <begin position="4"/>
        <end position="121"/>
    </location>
</feature>
<gene>
    <name evidence="2" type="ORF">ACFSCV_00145</name>
</gene>
<dbReference type="EMBL" id="JBHUER010000001">
    <property type="protein sequence ID" value="MFD1701404.1"/>
    <property type="molecule type" value="Genomic_DNA"/>
</dbReference>
<evidence type="ECO:0000313" key="3">
    <source>
        <dbReference type="Proteomes" id="UP001597308"/>
    </source>
</evidence>
<evidence type="ECO:0000313" key="2">
    <source>
        <dbReference type="EMBL" id="MFD1701404.1"/>
    </source>
</evidence>
<organism evidence="2 3">
    <name type="scientific">Methylopila henanensis</name>
    <dbReference type="NCBI Taxonomy" id="873516"/>
    <lineage>
        <taxon>Bacteria</taxon>
        <taxon>Pseudomonadati</taxon>
        <taxon>Pseudomonadota</taxon>
        <taxon>Alphaproteobacteria</taxon>
        <taxon>Hyphomicrobiales</taxon>
        <taxon>Methylopilaceae</taxon>
        <taxon>Methylopila</taxon>
    </lineage>
</organism>
<dbReference type="CDD" id="cd18683">
    <property type="entry name" value="PIN_VapC-like"/>
    <property type="match status" value="1"/>
</dbReference>
<name>A0ABW4K161_9HYPH</name>
<protein>
    <submittedName>
        <fullName evidence="2">PIN domain-containing protein</fullName>
    </submittedName>
</protein>
<dbReference type="InterPro" id="IPR029060">
    <property type="entry name" value="PIN-like_dom_sf"/>
</dbReference>
<reference evidence="3" key="1">
    <citation type="journal article" date="2019" name="Int. J. Syst. Evol. Microbiol.">
        <title>The Global Catalogue of Microorganisms (GCM) 10K type strain sequencing project: providing services to taxonomists for standard genome sequencing and annotation.</title>
        <authorList>
            <consortium name="The Broad Institute Genomics Platform"/>
            <consortium name="The Broad Institute Genome Sequencing Center for Infectious Disease"/>
            <person name="Wu L."/>
            <person name="Ma J."/>
        </authorList>
    </citation>
    <scope>NUCLEOTIDE SEQUENCE [LARGE SCALE GENOMIC DNA]</scope>
    <source>
        <strain evidence="3">KCTC 23707</strain>
    </source>
</reference>
<proteinExistence type="predicted"/>
<sequence length="132" mass="14576">MIGVDTNILARYFLEDDPVWTKRADRFLEEELTPEAPGYVNPLTLAELVWTVRKHPGYDRQGMARLIEGLLSFDRLVIGEADAVAAALESFRAGGAGFADHLIAELNSRAGAAPTVTIDRKARQRPPFKPLT</sequence>
<dbReference type="RefSeq" id="WP_378795821.1">
    <property type="nucleotide sequence ID" value="NZ_JBHUER010000001.1"/>
</dbReference>